<proteinExistence type="predicted"/>
<keyword evidence="1" id="KW-1133">Transmembrane helix</keyword>
<name>A0A3D8HB95_9BACT</name>
<dbReference type="EMBL" id="QREV01000048">
    <property type="protein sequence ID" value="RDU48121.1"/>
    <property type="molecule type" value="Genomic_DNA"/>
</dbReference>
<protein>
    <submittedName>
        <fullName evidence="3">Uncharacterized protein</fullName>
    </submittedName>
</protein>
<evidence type="ECO:0000256" key="1">
    <source>
        <dbReference type="SAM" id="Phobius"/>
    </source>
</evidence>
<dbReference type="Proteomes" id="UP000256321">
    <property type="component" value="Unassembled WGS sequence"/>
</dbReference>
<dbReference type="AlphaFoldDB" id="A0A3D8HB95"/>
<dbReference type="RefSeq" id="WP_115500683.1">
    <property type="nucleotide sequence ID" value="NZ_JACRTI010000048.1"/>
</dbReference>
<sequence>MENMPIGIIWLLAIIGVFFLCRELLCWYWKINKSIANQERIIELLDTLVKQGQVSIKSNQKTE</sequence>
<comment type="caution">
    <text evidence="3">The sequence shown here is derived from an EMBL/GenBank/DDBJ whole genome shotgun (WGS) entry which is preliminary data.</text>
</comment>
<evidence type="ECO:0000313" key="4">
    <source>
        <dbReference type="Proteomes" id="UP000256321"/>
    </source>
</evidence>
<keyword evidence="1" id="KW-0472">Membrane</keyword>
<gene>
    <name evidence="3" type="ORF">DWU89_16265</name>
    <name evidence="2" type="ORF">H8784_15860</name>
</gene>
<dbReference type="Proteomes" id="UP000629596">
    <property type="component" value="Unassembled WGS sequence"/>
</dbReference>
<feature type="transmembrane region" description="Helical" evidence="1">
    <location>
        <begin position="6"/>
        <end position="25"/>
    </location>
</feature>
<reference evidence="3 4" key="1">
    <citation type="submission" date="2018-07" db="EMBL/GenBank/DDBJ databases">
        <title>Parabacteroides acidifaciens nov. sp., isolated from human feces.</title>
        <authorList>
            <person name="Wang Y.J."/>
        </authorList>
    </citation>
    <scope>NUCLEOTIDE SEQUENCE [LARGE SCALE GENOMIC DNA]</scope>
    <source>
        <strain evidence="3 4">426-9</strain>
    </source>
</reference>
<accession>A0A3D8HB95</accession>
<dbReference type="EMBL" id="JACRTI010000048">
    <property type="protein sequence ID" value="MBC8603187.1"/>
    <property type="molecule type" value="Genomic_DNA"/>
</dbReference>
<evidence type="ECO:0000313" key="3">
    <source>
        <dbReference type="EMBL" id="RDU48121.1"/>
    </source>
</evidence>
<evidence type="ECO:0000313" key="5">
    <source>
        <dbReference type="Proteomes" id="UP000629596"/>
    </source>
</evidence>
<keyword evidence="1" id="KW-0812">Transmembrane</keyword>
<reference evidence="2 5" key="2">
    <citation type="submission" date="2020-08" db="EMBL/GenBank/DDBJ databases">
        <title>Genome public.</title>
        <authorList>
            <person name="Liu C."/>
            <person name="Sun Q."/>
        </authorList>
    </citation>
    <scope>NUCLEOTIDE SEQUENCE [LARGE SCALE GENOMIC DNA]</scope>
    <source>
        <strain evidence="2 5">426_9</strain>
    </source>
</reference>
<organism evidence="3 4">
    <name type="scientific">Parabacteroides acidifaciens</name>
    <dbReference type="NCBI Taxonomy" id="2290935"/>
    <lineage>
        <taxon>Bacteria</taxon>
        <taxon>Pseudomonadati</taxon>
        <taxon>Bacteroidota</taxon>
        <taxon>Bacteroidia</taxon>
        <taxon>Bacteroidales</taxon>
        <taxon>Tannerellaceae</taxon>
        <taxon>Parabacteroides</taxon>
    </lineage>
</organism>
<keyword evidence="5" id="KW-1185">Reference proteome</keyword>
<evidence type="ECO:0000313" key="2">
    <source>
        <dbReference type="EMBL" id="MBC8603187.1"/>
    </source>
</evidence>